<organism evidence="2 3">
    <name type="scientific">Dendryphion nanum</name>
    <dbReference type="NCBI Taxonomy" id="256645"/>
    <lineage>
        <taxon>Eukaryota</taxon>
        <taxon>Fungi</taxon>
        <taxon>Dikarya</taxon>
        <taxon>Ascomycota</taxon>
        <taxon>Pezizomycotina</taxon>
        <taxon>Dothideomycetes</taxon>
        <taxon>Pleosporomycetidae</taxon>
        <taxon>Pleosporales</taxon>
        <taxon>Torulaceae</taxon>
        <taxon>Dendryphion</taxon>
    </lineage>
</organism>
<sequence length="244" mass="27278">MKGNLVSSSITVPCASGTDPTSPTTLSPIPLTSPASSKRRRLPVETDPENILIKTLRTEHSMDWTSIANYLNRERQKRGEPQTMTQPAVYSRFVRNAPKIAQVNGEVGFDVKDFMYLRHPHYYIDQVNVQLGVANTGNRELSASGAPLNYGGAPMGGFRKRKAPAPAKKWKGHGHRSVRIKPNPDPKAVDSNAERLQDPGMTLHMMQAVEVVNRNFWTFVADEMERATGEFFDWGALERRFGEL</sequence>
<dbReference type="AlphaFoldDB" id="A0A9P9IRP4"/>
<proteinExistence type="predicted"/>
<reference evidence="2" key="1">
    <citation type="journal article" date="2021" name="Nat. Commun.">
        <title>Genetic determinants of endophytism in the Arabidopsis root mycobiome.</title>
        <authorList>
            <person name="Mesny F."/>
            <person name="Miyauchi S."/>
            <person name="Thiergart T."/>
            <person name="Pickel B."/>
            <person name="Atanasova L."/>
            <person name="Karlsson M."/>
            <person name="Huettel B."/>
            <person name="Barry K.W."/>
            <person name="Haridas S."/>
            <person name="Chen C."/>
            <person name="Bauer D."/>
            <person name="Andreopoulos W."/>
            <person name="Pangilinan J."/>
            <person name="LaButti K."/>
            <person name="Riley R."/>
            <person name="Lipzen A."/>
            <person name="Clum A."/>
            <person name="Drula E."/>
            <person name="Henrissat B."/>
            <person name="Kohler A."/>
            <person name="Grigoriev I.V."/>
            <person name="Martin F.M."/>
            <person name="Hacquard S."/>
        </authorList>
    </citation>
    <scope>NUCLEOTIDE SEQUENCE</scope>
    <source>
        <strain evidence="2">MPI-CAGE-CH-0243</strain>
    </source>
</reference>
<feature type="compositionally biased region" description="Basic and acidic residues" evidence="1">
    <location>
        <begin position="182"/>
        <end position="192"/>
    </location>
</feature>
<accession>A0A9P9IRP4</accession>
<keyword evidence="3" id="KW-1185">Reference proteome</keyword>
<protein>
    <submittedName>
        <fullName evidence="2">Uncharacterized protein</fullName>
    </submittedName>
</protein>
<feature type="compositionally biased region" description="Polar residues" evidence="1">
    <location>
        <begin position="1"/>
        <end position="11"/>
    </location>
</feature>
<feature type="compositionally biased region" description="Basic residues" evidence="1">
    <location>
        <begin position="167"/>
        <end position="179"/>
    </location>
</feature>
<evidence type="ECO:0000313" key="3">
    <source>
        <dbReference type="Proteomes" id="UP000700596"/>
    </source>
</evidence>
<comment type="caution">
    <text evidence="2">The sequence shown here is derived from an EMBL/GenBank/DDBJ whole genome shotgun (WGS) entry which is preliminary data.</text>
</comment>
<name>A0A9P9IRP4_9PLEO</name>
<dbReference type="EMBL" id="JAGMWT010000005">
    <property type="protein sequence ID" value="KAH7128659.1"/>
    <property type="molecule type" value="Genomic_DNA"/>
</dbReference>
<dbReference type="OrthoDB" id="3438274at2759"/>
<dbReference type="Proteomes" id="UP000700596">
    <property type="component" value="Unassembled WGS sequence"/>
</dbReference>
<gene>
    <name evidence="2" type="ORF">B0J11DRAFT_484719</name>
</gene>
<feature type="compositionally biased region" description="Low complexity" evidence="1">
    <location>
        <begin position="18"/>
        <end position="36"/>
    </location>
</feature>
<feature type="region of interest" description="Disordered" evidence="1">
    <location>
        <begin position="167"/>
        <end position="192"/>
    </location>
</feature>
<evidence type="ECO:0000313" key="2">
    <source>
        <dbReference type="EMBL" id="KAH7128659.1"/>
    </source>
</evidence>
<feature type="region of interest" description="Disordered" evidence="1">
    <location>
        <begin position="1"/>
        <end position="46"/>
    </location>
</feature>
<evidence type="ECO:0000256" key="1">
    <source>
        <dbReference type="SAM" id="MobiDB-lite"/>
    </source>
</evidence>